<evidence type="ECO:0000313" key="2">
    <source>
        <dbReference type="EMBL" id="MBP2398145.1"/>
    </source>
</evidence>
<dbReference type="EMBL" id="JAGIOJ010000001">
    <property type="protein sequence ID" value="MBP2398145.1"/>
    <property type="molecule type" value="Genomic_DNA"/>
</dbReference>
<keyword evidence="1" id="KW-0812">Transmembrane</keyword>
<accession>A0ABS4XP14</accession>
<feature type="transmembrane region" description="Helical" evidence="1">
    <location>
        <begin position="100"/>
        <end position="117"/>
    </location>
</feature>
<comment type="caution">
    <text evidence="2">The sequence shown here is derived from an EMBL/GenBank/DDBJ whole genome shotgun (WGS) entry which is preliminary data.</text>
</comment>
<reference evidence="2 3" key="1">
    <citation type="submission" date="2021-03" db="EMBL/GenBank/DDBJ databases">
        <title>Sequencing the genomes of 1000 actinobacteria strains.</title>
        <authorList>
            <person name="Klenk H.-P."/>
        </authorList>
    </citation>
    <scope>NUCLEOTIDE SEQUENCE [LARGE SCALE GENOMIC DNA]</scope>
    <source>
        <strain evidence="2 3">DSM 20168</strain>
    </source>
</reference>
<keyword evidence="1" id="KW-0472">Membrane</keyword>
<dbReference type="Proteomes" id="UP001195422">
    <property type="component" value="Unassembled WGS sequence"/>
</dbReference>
<feature type="transmembrane region" description="Helical" evidence="1">
    <location>
        <begin position="33"/>
        <end position="55"/>
    </location>
</feature>
<evidence type="ECO:0000313" key="3">
    <source>
        <dbReference type="Proteomes" id="UP001195422"/>
    </source>
</evidence>
<sequence>MSAEKNFDPEQQLAALAQAQANMDRAVGYGSKLLGWYSIIVALVIGALAFLLQLYPPRDNMVGFSVIIGLYVVAIVAASLAYRKLYRSLPVGYSKRYNRGFMLTIILYAASLALMPLELGSWIILGLVWLAVSAPLLIAGIGMVRK</sequence>
<dbReference type="RefSeq" id="WP_188949674.1">
    <property type="nucleotide sequence ID" value="NZ_BMPH01000016.1"/>
</dbReference>
<name>A0ABS4XP14_GLUPR</name>
<feature type="transmembrane region" description="Helical" evidence="1">
    <location>
        <begin position="123"/>
        <end position="144"/>
    </location>
</feature>
<proteinExistence type="predicted"/>
<keyword evidence="1" id="KW-1133">Transmembrane helix</keyword>
<protein>
    <submittedName>
        <fullName evidence="2">Ca2+/Na+ antiporter</fullName>
    </submittedName>
</protein>
<keyword evidence="3" id="KW-1185">Reference proteome</keyword>
<feature type="transmembrane region" description="Helical" evidence="1">
    <location>
        <begin position="61"/>
        <end position="80"/>
    </location>
</feature>
<organism evidence="2 3">
    <name type="scientific">Glutamicibacter protophormiae</name>
    <name type="common">Brevibacterium protophormiae</name>
    <dbReference type="NCBI Taxonomy" id="37930"/>
    <lineage>
        <taxon>Bacteria</taxon>
        <taxon>Bacillati</taxon>
        <taxon>Actinomycetota</taxon>
        <taxon>Actinomycetes</taxon>
        <taxon>Micrococcales</taxon>
        <taxon>Micrococcaceae</taxon>
        <taxon>Glutamicibacter</taxon>
    </lineage>
</organism>
<gene>
    <name evidence="2" type="ORF">JOF39_001226</name>
</gene>
<evidence type="ECO:0000256" key="1">
    <source>
        <dbReference type="SAM" id="Phobius"/>
    </source>
</evidence>